<evidence type="ECO:0000313" key="1">
    <source>
        <dbReference type="EMBL" id="KAJ0085931.1"/>
    </source>
</evidence>
<keyword evidence="2" id="KW-1185">Reference proteome</keyword>
<reference evidence="2" key="1">
    <citation type="journal article" date="2023" name="G3 (Bethesda)">
        <title>Genome assembly and association tests identify interacting loci associated with vigor, precocity, and sex in interspecific pistachio rootstocks.</title>
        <authorList>
            <person name="Palmer W."/>
            <person name="Jacygrad E."/>
            <person name="Sagayaradj S."/>
            <person name="Cavanaugh K."/>
            <person name="Han R."/>
            <person name="Bertier L."/>
            <person name="Beede B."/>
            <person name="Kafkas S."/>
            <person name="Golino D."/>
            <person name="Preece J."/>
            <person name="Michelmore R."/>
        </authorList>
    </citation>
    <scope>NUCLEOTIDE SEQUENCE [LARGE SCALE GENOMIC DNA]</scope>
</reference>
<proteinExistence type="predicted"/>
<dbReference type="EMBL" id="CM047906">
    <property type="protein sequence ID" value="KAJ0085931.1"/>
    <property type="molecule type" value="Genomic_DNA"/>
</dbReference>
<accession>A0ACC1AHP9</accession>
<gene>
    <name evidence="1" type="ORF">Patl1_07683</name>
</gene>
<protein>
    <submittedName>
        <fullName evidence="1">Uncharacterized protein</fullName>
    </submittedName>
</protein>
<dbReference type="Proteomes" id="UP001164250">
    <property type="component" value="Chromosome 10"/>
</dbReference>
<comment type="caution">
    <text evidence="1">The sequence shown here is derived from an EMBL/GenBank/DDBJ whole genome shotgun (WGS) entry which is preliminary data.</text>
</comment>
<organism evidence="1 2">
    <name type="scientific">Pistacia atlantica</name>
    <dbReference type="NCBI Taxonomy" id="434234"/>
    <lineage>
        <taxon>Eukaryota</taxon>
        <taxon>Viridiplantae</taxon>
        <taxon>Streptophyta</taxon>
        <taxon>Embryophyta</taxon>
        <taxon>Tracheophyta</taxon>
        <taxon>Spermatophyta</taxon>
        <taxon>Magnoliopsida</taxon>
        <taxon>eudicotyledons</taxon>
        <taxon>Gunneridae</taxon>
        <taxon>Pentapetalae</taxon>
        <taxon>rosids</taxon>
        <taxon>malvids</taxon>
        <taxon>Sapindales</taxon>
        <taxon>Anacardiaceae</taxon>
        <taxon>Pistacia</taxon>
    </lineage>
</organism>
<sequence>MAQRGDLASGSLKEDDANDNEYHDLKWGEIQRLPTFKRLRSSLFDNDDENGRRVTDVTKLEALERHEFIQKLIKHIEHDNLLLLQKIRRRMDKYFFSDCIHSCMHAVSF</sequence>
<evidence type="ECO:0000313" key="2">
    <source>
        <dbReference type="Proteomes" id="UP001164250"/>
    </source>
</evidence>
<name>A0ACC1AHP9_9ROSI</name>